<dbReference type="EMBL" id="JALJOV010001304">
    <property type="protein sequence ID" value="KAK9850093.1"/>
    <property type="molecule type" value="Genomic_DNA"/>
</dbReference>
<protein>
    <submittedName>
        <fullName evidence="1">Uncharacterized protein</fullName>
    </submittedName>
</protein>
<name>A0AAW1SPZ5_9CHLO</name>
<gene>
    <name evidence="1" type="ORF">WJX84_002966</name>
</gene>
<evidence type="ECO:0000313" key="1">
    <source>
        <dbReference type="EMBL" id="KAK9850093.1"/>
    </source>
</evidence>
<dbReference type="Proteomes" id="UP001485043">
    <property type="component" value="Unassembled WGS sequence"/>
</dbReference>
<proteinExistence type="predicted"/>
<organism evidence="1 2">
    <name type="scientific">Apatococcus fuscideae</name>
    <dbReference type="NCBI Taxonomy" id="2026836"/>
    <lineage>
        <taxon>Eukaryota</taxon>
        <taxon>Viridiplantae</taxon>
        <taxon>Chlorophyta</taxon>
        <taxon>core chlorophytes</taxon>
        <taxon>Trebouxiophyceae</taxon>
        <taxon>Chlorellales</taxon>
        <taxon>Chlorellaceae</taxon>
        <taxon>Apatococcus</taxon>
    </lineage>
</organism>
<comment type="caution">
    <text evidence="1">The sequence shown here is derived from an EMBL/GenBank/DDBJ whole genome shotgun (WGS) entry which is preliminary data.</text>
</comment>
<evidence type="ECO:0000313" key="2">
    <source>
        <dbReference type="Proteomes" id="UP001485043"/>
    </source>
</evidence>
<keyword evidence="2" id="KW-1185">Reference proteome</keyword>
<accession>A0AAW1SPZ5</accession>
<reference evidence="1 2" key="1">
    <citation type="journal article" date="2024" name="Nat. Commun.">
        <title>Phylogenomics reveals the evolutionary origins of lichenization in chlorophyte algae.</title>
        <authorList>
            <person name="Puginier C."/>
            <person name="Libourel C."/>
            <person name="Otte J."/>
            <person name="Skaloud P."/>
            <person name="Haon M."/>
            <person name="Grisel S."/>
            <person name="Petersen M."/>
            <person name="Berrin J.G."/>
            <person name="Delaux P.M."/>
            <person name="Dal Grande F."/>
            <person name="Keller J."/>
        </authorList>
    </citation>
    <scope>NUCLEOTIDE SEQUENCE [LARGE SCALE GENOMIC DNA]</scope>
    <source>
        <strain evidence="1 2">SAG 2523</strain>
    </source>
</reference>
<dbReference type="AlphaFoldDB" id="A0AAW1SPZ5"/>
<sequence>MKATLPTSPAFVLLKCSIRHAALPESAQSGSDTLHHKLTARSTQILSRRKTINHQLRRRARLLLNITSGPPGTAQLVDSGHCPR</sequence>